<proteinExistence type="predicted"/>
<evidence type="ECO:0000313" key="1">
    <source>
        <dbReference type="EMBL" id="PIS07286.1"/>
    </source>
</evidence>
<dbReference type="Proteomes" id="UP000231162">
    <property type="component" value="Unassembled WGS sequence"/>
</dbReference>
<evidence type="ECO:0000313" key="2">
    <source>
        <dbReference type="Proteomes" id="UP000231162"/>
    </source>
</evidence>
<sequence length="68" mass="7647">MLEIVEKPIKIVIARKLQTTEAIYDRLPLRPGRIAMTCGLLRGVYPAMVGLAMTIKTLSQQSLLFDIF</sequence>
<dbReference type="AlphaFoldDB" id="A0A2M6R9W7"/>
<comment type="caution">
    <text evidence="1">The sequence shown here is derived from an EMBL/GenBank/DDBJ whole genome shotgun (WGS) entry which is preliminary data.</text>
</comment>
<protein>
    <submittedName>
        <fullName evidence="1">Uncharacterized protein</fullName>
    </submittedName>
</protein>
<reference evidence="2" key="1">
    <citation type="submission" date="2017-09" db="EMBL/GenBank/DDBJ databases">
        <title>Depth-based differentiation of microbial function through sediment-hosted aquifers and enrichment of novel symbionts in the deep terrestrial subsurface.</title>
        <authorList>
            <person name="Probst A.J."/>
            <person name="Ladd B."/>
            <person name="Jarett J.K."/>
            <person name="Geller-Mcgrath D.E."/>
            <person name="Sieber C.M.K."/>
            <person name="Emerson J.B."/>
            <person name="Anantharaman K."/>
            <person name="Thomas B.C."/>
            <person name="Malmstrom R."/>
            <person name="Stieglmeier M."/>
            <person name="Klingl A."/>
            <person name="Woyke T."/>
            <person name="Ryan C.M."/>
            <person name="Banfield J.F."/>
        </authorList>
    </citation>
    <scope>NUCLEOTIDE SEQUENCE [LARGE SCALE GENOMIC DNA]</scope>
</reference>
<gene>
    <name evidence="1" type="ORF">COT79_00130</name>
</gene>
<accession>A0A2M6R9W7</accession>
<dbReference type="EMBL" id="PEZX01000003">
    <property type="protein sequence ID" value="PIS07286.1"/>
    <property type="molecule type" value="Genomic_DNA"/>
</dbReference>
<organism evidence="1 2">
    <name type="scientific">Candidatus Berkelbacteria bacterium CG10_big_fil_rev_8_21_14_0_10_43_14</name>
    <dbReference type="NCBI Taxonomy" id="1974515"/>
    <lineage>
        <taxon>Bacteria</taxon>
        <taxon>Candidatus Berkelbacteria</taxon>
    </lineage>
</organism>
<name>A0A2M6R9W7_9BACT</name>